<dbReference type="EMBL" id="JAAMPC010000006">
    <property type="protein sequence ID" value="KAG2308280.1"/>
    <property type="molecule type" value="Genomic_DNA"/>
</dbReference>
<organism evidence="6 7">
    <name type="scientific">Brassica carinata</name>
    <name type="common">Ethiopian mustard</name>
    <name type="synonym">Abyssinian cabbage</name>
    <dbReference type="NCBI Taxonomy" id="52824"/>
    <lineage>
        <taxon>Eukaryota</taxon>
        <taxon>Viridiplantae</taxon>
        <taxon>Streptophyta</taxon>
        <taxon>Embryophyta</taxon>
        <taxon>Tracheophyta</taxon>
        <taxon>Spermatophyta</taxon>
        <taxon>Magnoliopsida</taxon>
        <taxon>eudicotyledons</taxon>
        <taxon>Gunneridae</taxon>
        <taxon>Pentapetalae</taxon>
        <taxon>rosids</taxon>
        <taxon>malvids</taxon>
        <taxon>Brassicales</taxon>
        <taxon>Brassicaceae</taxon>
        <taxon>Brassiceae</taxon>
        <taxon>Brassica</taxon>
    </lineage>
</organism>
<proteinExistence type="predicted"/>
<dbReference type="PANTHER" id="PTHR46632:SF23">
    <property type="entry name" value="RING-TYPE E3 UBIQUITIN TRANSFERASE"/>
    <property type="match status" value="1"/>
</dbReference>
<keyword evidence="3" id="KW-0862">Zinc</keyword>
<reference evidence="6 7" key="1">
    <citation type="submission" date="2020-02" db="EMBL/GenBank/DDBJ databases">
        <authorList>
            <person name="Ma Q."/>
            <person name="Huang Y."/>
            <person name="Song X."/>
            <person name="Pei D."/>
        </authorList>
    </citation>
    <scope>NUCLEOTIDE SEQUENCE [LARGE SCALE GENOMIC DNA]</scope>
    <source>
        <strain evidence="6">Sxm20200214</strain>
        <tissue evidence="6">Leaf</tissue>
    </source>
</reference>
<dbReference type="InterPro" id="IPR049548">
    <property type="entry name" value="Sina-like_RING"/>
</dbReference>
<sequence>MEGCSEDENGSNNSITQKRQRTSTESEEKKKRTGTLLDLDATDCPVCFDSLTIPIFQCENGHIACSTCCGKLSQKCATCSLPTLSRNRALERILELLTVPCPNAGCSQTVPYAETSTHVNHCAYTHRPCPFS</sequence>
<dbReference type="AlphaFoldDB" id="A0A8X7VBV2"/>
<evidence type="ECO:0000256" key="3">
    <source>
        <dbReference type="ARBA" id="ARBA00022833"/>
    </source>
</evidence>
<dbReference type="PANTHER" id="PTHR46632">
    <property type="entry name" value="E3 UBIQUITIN-PROTEIN LIGASE SINA-LIKE 4"/>
    <property type="match status" value="1"/>
</dbReference>
<gene>
    <name evidence="6" type="ORF">Bca52824_028028</name>
</gene>
<feature type="region of interest" description="Disordered" evidence="4">
    <location>
        <begin position="1"/>
        <end position="32"/>
    </location>
</feature>
<dbReference type="InterPro" id="IPR044286">
    <property type="entry name" value="SINL_plant"/>
</dbReference>
<accession>A0A8X7VBV2</accession>
<dbReference type="Proteomes" id="UP000886595">
    <property type="component" value="Unassembled WGS sequence"/>
</dbReference>
<evidence type="ECO:0000256" key="1">
    <source>
        <dbReference type="ARBA" id="ARBA00022723"/>
    </source>
</evidence>
<feature type="domain" description="E3 ubiquitin-protein ligase Sina-like RING finger" evidence="5">
    <location>
        <begin position="44"/>
        <end position="79"/>
    </location>
</feature>
<evidence type="ECO:0000313" key="6">
    <source>
        <dbReference type="EMBL" id="KAG2308280.1"/>
    </source>
</evidence>
<evidence type="ECO:0000256" key="2">
    <source>
        <dbReference type="ARBA" id="ARBA00022771"/>
    </source>
</evidence>
<evidence type="ECO:0000259" key="5">
    <source>
        <dbReference type="Pfam" id="PF21362"/>
    </source>
</evidence>
<protein>
    <recommendedName>
        <fullName evidence="5">E3 ubiquitin-protein ligase Sina-like RING finger domain-containing protein</fullName>
    </recommendedName>
</protein>
<dbReference type="OrthoDB" id="4788989at2759"/>
<keyword evidence="2" id="KW-0863">Zinc-finger</keyword>
<keyword evidence="1" id="KW-0479">Metal-binding</keyword>
<keyword evidence="7" id="KW-1185">Reference proteome</keyword>
<name>A0A8X7VBV2_BRACI</name>
<dbReference type="CDD" id="cd16571">
    <property type="entry name" value="RING-HC_SIAHs"/>
    <property type="match status" value="1"/>
</dbReference>
<dbReference type="GO" id="GO:0008270">
    <property type="term" value="F:zinc ion binding"/>
    <property type="evidence" value="ECO:0007669"/>
    <property type="project" value="UniProtKB-KW"/>
</dbReference>
<comment type="caution">
    <text evidence="6">The sequence shown here is derived from an EMBL/GenBank/DDBJ whole genome shotgun (WGS) entry which is preliminary data.</text>
</comment>
<dbReference type="SUPFAM" id="SSF49599">
    <property type="entry name" value="TRAF domain-like"/>
    <property type="match status" value="1"/>
</dbReference>
<dbReference type="InterPro" id="IPR013083">
    <property type="entry name" value="Znf_RING/FYVE/PHD"/>
</dbReference>
<dbReference type="Pfam" id="PF21362">
    <property type="entry name" value="Sina_RING"/>
    <property type="match status" value="1"/>
</dbReference>
<dbReference type="Gene3D" id="3.30.40.10">
    <property type="entry name" value="Zinc/RING finger domain, C3HC4 (zinc finger)"/>
    <property type="match status" value="2"/>
</dbReference>
<evidence type="ECO:0000313" key="7">
    <source>
        <dbReference type="Proteomes" id="UP000886595"/>
    </source>
</evidence>
<evidence type="ECO:0000256" key="4">
    <source>
        <dbReference type="SAM" id="MobiDB-lite"/>
    </source>
</evidence>